<evidence type="ECO:0000313" key="9">
    <source>
        <dbReference type="EMBL" id="MCU6724337.1"/>
    </source>
</evidence>
<keyword evidence="10" id="KW-1185">Reference proteome</keyword>
<dbReference type="RefSeq" id="WP_262653633.1">
    <property type="nucleotide sequence ID" value="NZ_JAOQKE010000002.1"/>
</dbReference>
<name>A0ABT2SIK6_9FIRM</name>
<gene>
    <name evidence="9" type="ORF">OCV47_03010</name>
</gene>
<evidence type="ECO:0000256" key="3">
    <source>
        <dbReference type="ARBA" id="ARBA00022475"/>
    </source>
</evidence>
<evidence type="ECO:0000259" key="8">
    <source>
        <dbReference type="Pfam" id="PF03458"/>
    </source>
</evidence>
<feature type="domain" description="Glycine transporter" evidence="8">
    <location>
        <begin position="105"/>
        <end position="180"/>
    </location>
</feature>
<evidence type="ECO:0000256" key="6">
    <source>
        <dbReference type="ARBA" id="ARBA00023136"/>
    </source>
</evidence>
<dbReference type="InterPro" id="IPR005115">
    <property type="entry name" value="Gly_transporter"/>
</dbReference>
<feature type="transmembrane region" description="Helical" evidence="7">
    <location>
        <begin position="6"/>
        <end position="28"/>
    </location>
</feature>
<evidence type="ECO:0000256" key="4">
    <source>
        <dbReference type="ARBA" id="ARBA00022692"/>
    </source>
</evidence>
<dbReference type="PANTHER" id="PTHR30506:SF3">
    <property type="entry name" value="UPF0126 INNER MEMBRANE PROTEIN YADS-RELATED"/>
    <property type="match status" value="1"/>
</dbReference>
<feature type="transmembrane region" description="Helical" evidence="7">
    <location>
        <begin position="68"/>
        <end position="86"/>
    </location>
</feature>
<proteinExistence type="inferred from homology"/>
<feature type="transmembrane region" description="Helical" evidence="7">
    <location>
        <begin position="35"/>
        <end position="56"/>
    </location>
</feature>
<feature type="transmembrane region" description="Helical" evidence="7">
    <location>
        <begin position="186"/>
        <end position="203"/>
    </location>
</feature>
<feature type="transmembrane region" description="Helical" evidence="7">
    <location>
        <begin position="98"/>
        <end position="119"/>
    </location>
</feature>
<dbReference type="PANTHER" id="PTHR30506">
    <property type="entry name" value="INNER MEMBRANE PROTEIN"/>
    <property type="match status" value="1"/>
</dbReference>
<dbReference type="Pfam" id="PF03458">
    <property type="entry name" value="Gly_transporter"/>
    <property type="match status" value="2"/>
</dbReference>
<reference evidence="9 10" key="1">
    <citation type="journal article" date="2021" name="ISME Commun">
        <title>Automated analysis of genomic sequences facilitates high-throughput and comprehensive description of bacteria.</title>
        <authorList>
            <person name="Hitch T.C.A."/>
        </authorList>
    </citation>
    <scope>NUCLEOTIDE SEQUENCE [LARGE SCALE GENOMIC DNA]</scope>
    <source>
        <strain evidence="9 10">Sanger_29</strain>
    </source>
</reference>
<feature type="domain" description="Glycine transporter" evidence="8">
    <location>
        <begin position="10"/>
        <end position="83"/>
    </location>
</feature>
<evidence type="ECO:0000313" key="10">
    <source>
        <dbReference type="Proteomes" id="UP001652338"/>
    </source>
</evidence>
<feature type="transmembrane region" description="Helical" evidence="7">
    <location>
        <begin position="131"/>
        <end position="151"/>
    </location>
</feature>
<keyword evidence="6 7" id="KW-0472">Membrane</keyword>
<keyword evidence="3" id="KW-1003">Cell membrane</keyword>
<evidence type="ECO:0000256" key="7">
    <source>
        <dbReference type="SAM" id="Phobius"/>
    </source>
</evidence>
<keyword evidence="4 7" id="KW-0812">Transmembrane</keyword>
<accession>A0ABT2SIK6</accession>
<organism evidence="9 10">
    <name type="scientific">Muricoprocola aceti</name>
    <dbReference type="NCBI Taxonomy" id="2981772"/>
    <lineage>
        <taxon>Bacteria</taxon>
        <taxon>Bacillati</taxon>
        <taxon>Bacillota</taxon>
        <taxon>Clostridia</taxon>
        <taxon>Lachnospirales</taxon>
        <taxon>Lachnospiraceae</taxon>
        <taxon>Muricoprocola</taxon>
    </lineage>
</organism>
<evidence type="ECO:0000256" key="1">
    <source>
        <dbReference type="ARBA" id="ARBA00004651"/>
    </source>
</evidence>
<evidence type="ECO:0000256" key="2">
    <source>
        <dbReference type="ARBA" id="ARBA00008193"/>
    </source>
</evidence>
<sequence length="214" mass="23193">MPGTIDLTFALEMIGTVAFALSGAMVAIQKRLDLLGILVLGITTAVGGGMIRDLIIGIHPPMMFVKPVYVVVSAIFILILFLIIKVNHSSPKFLESALYETLFNLMDAIGLGVFTVVGVNSVMNNDMNHMLFLKIFLGVITGVGGGLIRDMMANETPGILRKHVYACASIAGAVCYIILYDWLRSGTAMVLSVILVVVIRVLAKHYEWNLPKAL</sequence>
<dbReference type="EMBL" id="JAOQKE010000002">
    <property type="protein sequence ID" value="MCU6724337.1"/>
    <property type="molecule type" value="Genomic_DNA"/>
</dbReference>
<feature type="transmembrane region" description="Helical" evidence="7">
    <location>
        <begin position="163"/>
        <end position="180"/>
    </location>
</feature>
<protein>
    <submittedName>
        <fullName evidence="9">Trimeric intracellular cation channel family protein</fullName>
    </submittedName>
</protein>
<comment type="subcellular location">
    <subcellularLocation>
        <location evidence="1">Cell membrane</location>
        <topology evidence="1">Multi-pass membrane protein</topology>
    </subcellularLocation>
</comment>
<comment type="caution">
    <text evidence="9">The sequence shown here is derived from an EMBL/GenBank/DDBJ whole genome shotgun (WGS) entry which is preliminary data.</text>
</comment>
<dbReference type="Proteomes" id="UP001652338">
    <property type="component" value="Unassembled WGS sequence"/>
</dbReference>
<keyword evidence="5 7" id="KW-1133">Transmembrane helix</keyword>
<comment type="similarity">
    <text evidence="2">Belongs to the UPF0126 family.</text>
</comment>
<evidence type="ECO:0000256" key="5">
    <source>
        <dbReference type="ARBA" id="ARBA00022989"/>
    </source>
</evidence>